<keyword evidence="1" id="KW-1133">Transmembrane helix</keyword>
<dbReference type="InterPro" id="IPR013901">
    <property type="entry name" value="Anthrone_oxy"/>
</dbReference>
<dbReference type="EMBL" id="CP078145">
    <property type="protein sequence ID" value="QXN94105.1"/>
    <property type="molecule type" value="Genomic_DNA"/>
</dbReference>
<accession>A0ABX8RWS1</accession>
<gene>
    <name evidence="2" type="ORF">KV110_14190</name>
</gene>
<feature type="transmembrane region" description="Helical" evidence="1">
    <location>
        <begin position="6"/>
        <end position="33"/>
    </location>
</feature>
<protein>
    <submittedName>
        <fullName evidence="2">DUF1772 domain-containing protein</fullName>
    </submittedName>
</protein>
<reference evidence="2 3" key="1">
    <citation type="submission" date="2021-07" db="EMBL/GenBank/DDBJ databases">
        <title>Whole Genome Sequence of Nocardia Iowensis.</title>
        <authorList>
            <person name="Lamm A."/>
            <person name="Collins-Fairclough A.M."/>
            <person name="Bunk B."/>
            <person name="Sproer C."/>
        </authorList>
    </citation>
    <scope>NUCLEOTIDE SEQUENCE [LARGE SCALE GENOMIC DNA]</scope>
    <source>
        <strain evidence="2 3">NRRL 5646</strain>
    </source>
</reference>
<dbReference type="Pfam" id="PF08592">
    <property type="entry name" value="Anthrone_oxy"/>
    <property type="match status" value="1"/>
</dbReference>
<dbReference type="RefSeq" id="WP_218476538.1">
    <property type="nucleotide sequence ID" value="NZ_BAABJN010000018.1"/>
</dbReference>
<evidence type="ECO:0000313" key="3">
    <source>
        <dbReference type="Proteomes" id="UP000694257"/>
    </source>
</evidence>
<sequence length="159" mass="16725">MPTGAAGPVLAAVGIAANGLATGIMLATVIGVAPYQGVQSYREYVAGVRFMWPRFDPIMPALNLTALLVYLVLAILVADSGPVRIGFGLAAVLLAGTVLISVTKNLPVNRYVASLDPDHPPADWSDRDPRGHWRRWNVVRTGSASTAFVIAVLTTAFAG</sequence>
<dbReference type="Proteomes" id="UP000694257">
    <property type="component" value="Chromosome"/>
</dbReference>
<evidence type="ECO:0000256" key="1">
    <source>
        <dbReference type="SAM" id="Phobius"/>
    </source>
</evidence>
<name>A0ABX8RWS1_NOCIO</name>
<proteinExistence type="predicted"/>
<feature type="transmembrane region" description="Helical" evidence="1">
    <location>
        <begin position="83"/>
        <end position="102"/>
    </location>
</feature>
<keyword evidence="1" id="KW-0472">Membrane</keyword>
<feature type="transmembrane region" description="Helical" evidence="1">
    <location>
        <begin position="58"/>
        <end position="77"/>
    </location>
</feature>
<organism evidence="2 3">
    <name type="scientific">Nocardia iowensis</name>
    <dbReference type="NCBI Taxonomy" id="204891"/>
    <lineage>
        <taxon>Bacteria</taxon>
        <taxon>Bacillati</taxon>
        <taxon>Actinomycetota</taxon>
        <taxon>Actinomycetes</taxon>
        <taxon>Mycobacteriales</taxon>
        <taxon>Nocardiaceae</taxon>
        <taxon>Nocardia</taxon>
    </lineage>
</organism>
<evidence type="ECO:0000313" key="2">
    <source>
        <dbReference type="EMBL" id="QXN94105.1"/>
    </source>
</evidence>
<feature type="transmembrane region" description="Helical" evidence="1">
    <location>
        <begin position="137"/>
        <end position="158"/>
    </location>
</feature>
<keyword evidence="1" id="KW-0812">Transmembrane</keyword>
<keyword evidence="3" id="KW-1185">Reference proteome</keyword>